<feature type="coiled-coil region" evidence="7">
    <location>
        <begin position="441"/>
        <end position="468"/>
    </location>
</feature>
<dbReference type="InterPro" id="IPR036388">
    <property type="entry name" value="WH-like_DNA-bd_sf"/>
</dbReference>
<dbReference type="Pfam" id="PF23598">
    <property type="entry name" value="LRR_14"/>
    <property type="match status" value="1"/>
</dbReference>
<dbReference type="GO" id="GO:0000166">
    <property type="term" value="F:nucleotide binding"/>
    <property type="evidence" value="ECO:0007669"/>
    <property type="project" value="UniProtKB-KW"/>
</dbReference>
<keyword evidence="13" id="KW-1185">Reference proteome</keyword>
<dbReference type="Gene3D" id="1.10.10.10">
    <property type="entry name" value="Winged helix-like DNA-binding domain superfamily/Winged helix DNA-binding domain"/>
    <property type="match status" value="1"/>
</dbReference>
<dbReference type="PANTHER" id="PTHR23155">
    <property type="entry name" value="DISEASE RESISTANCE PROTEIN RP"/>
    <property type="match status" value="1"/>
</dbReference>
<keyword evidence="3" id="KW-0677">Repeat</keyword>
<feature type="region of interest" description="Disordered" evidence="8">
    <location>
        <begin position="181"/>
        <end position="207"/>
    </location>
</feature>
<proteinExistence type="inferred from homology"/>
<keyword evidence="4" id="KW-0547">Nucleotide-binding</keyword>
<dbReference type="Gene3D" id="1.20.5.4130">
    <property type="match status" value="1"/>
</dbReference>
<evidence type="ECO:0000313" key="12">
    <source>
        <dbReference type="EMBL" id="TVU48808.1"/>
    </source>
</evidence>
<keyword evidence="2" id="KW-0433">Leucine-rich repeat</keyword>
<evidence type="ECO:0000259" key="10">
    <source>
        <dbReference type="Pfam" id="PF23559"/>
    </source>
</evidence>
<feature type="domain" description="Disease resistance protein winged helix" evidence="10">
    <location>
        <begin position="672"/>
        <end position="745"/>
    </location>
</feature>
<dbReference type="Proteomes" id="UP000324897">
    <property type="component" value="Chromosome 6"/>
</dbReference>
<feature type="domain" description="Disease resistance N-terminal" evidence="9">
    <location>
        <begin position="9"/>
        <end position="91"/>
    </location>
</feature>
<dbReference type="Gene3D" id="3.80.10.10">
    <property type="entry name" value="Ribonuclease Inhibitor"/>
    <property type="match status" value="2"/>
</dbReference>
<evidence type="ECO:0000313" key="13">
    <source>
        <dbReference type="Proteomes" id="UP000324897"/>
    </source>
</evidence>
<dbReference type="InterPro" id="IPR041118">
    <property type="entry name" value="Rx_N"/>
</dbReference>
<evidence type="ECO:0000256" key="5">
    <source>
        <dbReference type="ARBA" id="ARBA00022821"/>
    </source>
</evidence>
<dbReference type="InterPro" id="IPR055414">
    <property type="entry name" value="LRR_R13L4/SHOC2-like"/>
</dbReference>
<dbReference type="Pfam" id="PF18052">
    <property type="entry name" value="Rx_N"/>
    <property type="match status" value="1"/>
</dbReference>
<dbReference type="Pfam" id="PF23559">
    <property type="entry name" value="WHD_DRP"/>
    <property type="match status" value="1"/>
</dbReference>
<evidence type="ECO:0000256" key="1">
    <source>
        <dbReference type="ARBA" id="ARBA00008894"/>
    </source>
</evidence>
<feature type="compositionally biased region" description="Acidic residues" evidence="8">
    <location>
        <begin position="185"/>
        <end position="195"/>
    </location>
</feature>
<dbReference type="InterPro" id="IPR058922">
    <property type="entry name" value="WHD_DRP"/>
</dbReference>
<dbReference type="EMBL" id="RWGY01000002">
    <property type="protein sequence ID" value="TVU48808.1"/>
    <property type="molecule type" value="Genomic_DNA"/>
</dbReference>
<comment type="caution">
    <text evidence="12">The sequence shown here is derived from an EMBL/GenBank/DDBJ whole genome shotgun (WGS) entry which is preliminary data.</text>
</comment>
<evidence type="ECO:0000256" key="8">
    <source>
        <dbReference type="SAM" id="MobiDB-lite"/>
    </source>
</evidence>
<name>A0A5J9WKM6_9POAL</name>
<evidence type="ECO:0000259" key="9">
    <source>
        <dbReference type="Pfam" id="PF18052"/>
    </source>
</evidence>
<protein>
    <submittedName>
        <fullName evidence="12">Uncharacterized protein</fullName>
    </submittedName>
</protein>
<dbReference type="PANTHER" id="PTHR23155:SF1062">
    <property type="entry name" value="OS11G0579400 PROTEIN"/>
    <property type="match status" value="1"/>
</dbReference>
<reference evidence="12 13" key="1">
    <citation type="journal article" date="2019" name="Sci. Rep.">
        <title>A high-quality genome of Eragrostis curvula grass provides insights into Poaceae evolution and supports new strategies to enhance forage quality.</title>
        <authorList>
            <person name="Carballo J."/>
            <person name="Santos B.A.C.M."/>
            <person name="Zappacosta D."/>
            <person name="Garbus I."/>
            <person name="Selva J.P."/>
            <person name="Gallo C.A."/>
            <person name="Diaz A."/>
            <person name="Albertini E."/>
            <person name="Caccamo M."/>
            <person name="Echenique V."/>
        </authorList>
    </citation>
    <scope>NUCLEOTIDE SEQUENCE [LARGE SCALE GENOMIC DNA]</scope>
    <source>
        <strain evidence="13">cv. Victoria</strain>
        <tissue evidence="12">Leaf</tissue>
    </source>
</reference>
<keyword evidence="6 7" id="KW-0175">Coiled coil</keyword>
<feature type="non-terminal residue" evidence="12">
    <location>
        <position position="1"/>
    </location>
</feature>
<gene>
    <name evidence="12" type="ORF">EJB05_00084</name>
</gene>
<evidence type="ECO:0000256" key="4">
    <source>
        <dbReference type="ARBA" id="ARBA00022741"/>
    </source>
</evidence>
<comment type="similarity">
    <text evidence="1">Belongs to the disease resistance NB-LRR family.</text>
</comment>
<feature type="domain" description="Disease resistance R13L4/SHOC-2-like LRR" evidence="11">
    <location>
        <begin position="801"/>
        <end position="1106"/>
    </location>
</feature>
<dbReference type="InterPro" id="IPR044974">
    <property type="entry name" value="Disease_R_plants"/>
</dbReference>
<dbReference type="GO" id="GO:0098542">
    <property type="term" value="P:defense response to other organism"/>
    <property type="evidence" value="ECO:0007669"/>
    <property type="project" value="TreeGrafter"/>
</dbReference>
<evidence type="ECO:0000256" key="7">
    <source>
        <dbReference type="SAM" id="Coils"/>
    </source>
</evidence>
<dbReference type="SUPFAM" id="SSF52058">
    <property type="entry name" value="L domain-like"/>
    <property type="match status" value="1"/>
</dbReference>
<organism evidence="12 13">
    <name type="scientific">Eragrostis curvula</name>
    <name type="common">weeping love grass</name>
    <dbReference type="NCBI Taxonomy" id="38414"/>
    <lineage>
        <taxon>Eukaryota</taxon>
        <taxon>Viridiplantae</taxon>
        <taxon>Streptophyta</taxon>
        <taxon>Embryophyta</taxon>
        <taxon>Tracheophyta</taxon>
        <taxon>Spermatophyta</taxon>
        <taxon>Magnoliopsida</taxon>
        <taxon>Liliopsida</taxon>
        <taxon>Poales</taxon>
        <taxon>Poaceae</taxon>
        <taxon>PACMAD clade</taxon>
        <taxon>Chloridoideae</taxon>
        <taxon>Eragrostideae</taxon>
        <taxon>Eragrostidinae</taxon>
        <taxon>Eragrostis</taxon>
    </lineage>
</organism>
<dbReference type="OrthoDB" id="687885at2759"/>
<dbReference type="CDD" id="cd14798">
    <property type="entry name" value="RX-CC_like"/>
    <property type="match status" value="1"/>
</dbReference>
<accession>A0A5J9WKM6</accession>
<evidence type="ECO:0000256" key="3">
    <source>
        <dbReference type="ARBA" id="ARBA00022737"/>
    </source>
</evidence>
<evidence type="ECO:0000259" key="11">
    <source>
        <dbReference type="Pfam" id="PF23598"/>
    </source>
</evidence>
<evidence type="ECO:0000256" key="6">
    <source>
        <dbReference type="ARBA" id="ARBA00023054"/>
    </source>
</evidence>
<dbReference type="InterPro" id="IPR038005">
    <property type="entry name" value="RX-like_CC"/>
</dbReference>
<evidence type="ECO:0000256" key="2">
    <source>
        <dbReference type="ARBA" id="ARBA00022614"/>
    </source>
</evidence>
<sequence length="1305" mass="147677">MAELATGAVTTLLGVIRNESERLGRARADMLFIQEEMESMHSFLAHLQARSREQEQDAQVRTWMNQVRILATDCNKFLDVYLYKRNQELNCPRTGTCRYFLWRGSAWAFWWLYDMLVQHCAAEELRQLKERARDIGERRLRYGVKLKVPAAAAAAAGQSPSLSQGAGAGLTAEPSSLMLAAAPQDDNDDDDDGEEGGGNNKADALMSAKNTEATSKLEDYFKKRIAVWMQERHDASVGLQAEANKVFSPWRSVLVDVPAVHNEDVMPLRPKEILYYILWELQSPPENQPPRRRTKWAIHCAKKELLRDIKRHINEMKLEEKLMPQGVEINYDDQPPPVLLATAGQDDLEEGITTKMSLDELVRLLIWSTTADQDRPKQAKSLRTFSALYDTIIQTTAKELERSTQVLSSLEYANILQQVFPRTDKGASSTSTGEASVEEEIKEVVGMVKELLQELQEYNKKSAEDQDGEAGELHQETEAEVKNMKMKEAVEKMKKFHRLVREQLKIKQIVHKIQCLLKKDEKILIILKMDAKHVSKWEETSNSLGLSGPVAGAVIVTTGTTTTLKSYPQLDTLEYSFAGMCVDIVRQHTSQDNLQIVRNILKECGQHEFCKDIFAQALKANPKRSSKELRKLHSTLQATPKSRPSSIASKMFKFSYSDLPQGHKTCLLYLAIFLPDHKIRRSTLVGRWVVEGLVTTEDWQWSSSVDEANKCFNCLIERKFVHPDDIGATGRAKTCKVDPMVHKFITKIAMKQRILEARLPPGLACHFSIFNDVRLRRTNAISDFLVKIHDSTQFFNLFALRSSQFSKLKVLDLEGCRCFDKHQCYLKDICRNIPMLKYLSLRGTDVTWLPNKINEIHELEVLDIRETEIPASETKKVLLLKLKRLLAGRTTDQSPSNSGSTGMAKDFSSVQIPELIEKMKDVEVLSNVQPRKSRDLDDIGHLSLLRKLGVSINKDEYLQPFLVLITNLSELRSLSVTLNISIPVGTDPPKLPDSLESLSISGCTQKVQLLRLLVTKNHSTKLVKVTLRGTLLKQDDLKVLANLDNLRCVRLRQGAYTDSQLTFEKDEFPKLELLIVDSSSINNISFNGGSPKVEKIVWSFTKMESLSGVDKLLVLKELELSGTSLKQEVLNVLAKLPQLQCVRLRHAAHIELTLNKGEFPMLSLLIIDSSQSTKISFNGGAPELKKIVLSFIDSYKITNFSSTDGSPESEIVLSFANITDTNESPEPKKTVLFGIDKLQGLKEFELVGDISFDVGEALKKYSNGKNFIYRHIKKPVNQVTRNPSQGNHVERRRSFWEVKGRCWRN</sequence>
<dbReference type="InterPro" id="IPR032675">
    <property type="entry name" value="LRR_dom_sf"/>
</dbReference>
<keyword evidence="5" id="KW-0611">Plant defense</keyword>
<dbReference type="Gramene" id="TVU48808">
    <property type="protein sequence ID" value="TVU48808"/>
    <property type="gene ID" value="EJB05_00084"/>
</dbReference>